<feature type="compositionally biased region" description="Basic and acidic residues" evidence="1">
    <location>
        <begin position="45"/>
        <end position="54"/>
    </location>
</feature>
<reference evidence="2 3" key="1">
    <citation type="submission" date="2021-02" db="EMBL/GenBank/DDBJ databases">
        <title>De Novo genome assembly of isolated myxobacteria.</title>
        <authorList>
            <person name="Stevens D.C."/>
        </authorList>
    </citation>
    <scope>NUCLEOTIDE SEQUENCE [LARGE SCALE GENOMIC DNA]</scope>
    <source>
        <strain evidence="2 3">ATCC 29039</strain>
    </source>
</reference>
<keyword evidence="2" id="KW-0808">Transferase</keyword>
<dbReference type="GO" id="GO:0016301">
    <property type="term" value="F:kinase activity"/>
    <property type="evidence" value="ECO:0007669"/>
    <property type="project" value="UniProtKB-KW"/>
</dbReference>
<feature type="region of interest" description="Disordered" evidence="1">
    <location>
        <begin position="34"/>
        <end position="95"/>
    </location>
</feature>
<dbReference type="EMBL" id="JAFIMU010000010">
    <property type="protein sequence ID" value="MBN8231959.1"/>
    <property type="molecule type" value="Genomic_DNA"/>
</dbReference>
<evidence type="ECO:0000256" key="1">
    <source>
        <dbReference type="SAM" id="MobiDB-lite"/>
    </source>
</evidence>
<comment type="caution">
    <text evidence="2">The sequence shown here is derived from an EMBL/GenBank/DDBJ whole genome shotgun (WGS) entry which is preliminary data.</text>
</comment>
<organism evidence="2 3">
    <name type="scientific">Corallococcus macrosporus</name>
    <dbReference type="NCBI Taxonomy" id="35"/>
    <lineage>
        <taxon>Bacteria</taxon>
        <taxon>Pseudomonadati</taxon>
        <taxon>Myxococcota</taxon>
        <taxon>Myxococcia</taxon>
        <taxon>Myxococcales</taxon>
        <taxon>Cystobacterineae</taxon>
        <taxon>Myxococcaceae</taxon>
        <taxon>Corallococcus</taxon>
    </lineage>
</organism>
<dbReference type="PROSITE" id="PS51257">
    <property type="entry name" value="PROKAR_LIPOPROTEIN"/>
    <property type="match status" value="1"/>
</dbReference>
<sequence>MQGGRFSVRARHGWMRGLAGLACLALVACGGGDTQGPNPGTPSDTTHDDADGLPRPDAGTVDGGTQAPSDAGTGSQNDAGTGSPDAGGTDAGTAPLTCAPTAGDARWVLEGEAFTAKVTCATGYTAAGLRFGVKNLPAGATFDESTATLSWKPALNQGAVWMLTLEERTTGETGTLKVGVANNDNAPGKVDIVDPVAYTEEYGLPVVHLFFPPEPGLTSGGYRPAEVVYRGHRYTIEAKYRGATSSVFPKRSLTLKFAEDDLFSEPVFGDGFKDRKRVVLITTFNDNSYLRSRLAFDLWHKLSPDAVRIRTFSVVVYANNKFRGLYTAADHVDKRLMEWNGIDKDSDLFKADTADANFSRLTRNGQTKEHLHVGFVKDEGTPDEKQPHAFDTLHDFVAWVADSNADGFRQGFGTKLKARDYEDWWIFNTLIQGNDSQSKNAYHAYDPKTGGPWRYIPWDLDASFGQNFDTTRTSATARPTYASDNLLFKRMLAEPTIAGPMRERYRQALKNELSEAAVQALIDGYVRELGPNAQRDEARWGEEYRNFAKPSTGPDVNEGGYGNFPEWHLRQDFKTHAEEVEYIRQWVHTRWGTFQSNLP</sequence>
<proteinExistence type="predicted"/>
<dbReference type="PANTHER" id="PTHR40050">
    <property type="entry name" value="INNER SPORE COAT PROTEIN H"/>
    <property type="match status" value="1"/>
</dbReference>
<feature type="compositionally biased region" description="Polar residues" evidence="1">
    <location>
        <begin position="35"/>
        <end position="44"/>
    </location>
</feature>
<evidence type="ECO:0000313" key="2">
    <source>
        <dbReference type="EMBL" id="MBN8231959.1"/>
    </source>
</evidence>
<evidence type="ECO:0000313" key="3">
    <source>
        <dbReference type="Proteomes" id="UP000664052"/>
    </source>
</evidence>
<dbReference type="PANTHER" id="PTHR40050:SF1">
    <property type="entry name" value="INNER SPORE COAT PROTEIN H"/>
    <property type="match status" value="1"/>
</dbReference>
<protein>
    <submittedName>
        <fullName evidence="2">CotH kinase family protein</fullName>
    </submittedName>
</protein>
<dbReference type="InterPro" id="IPR013783">
    <property type="entry name" value="Ig-like_fold"/>
</dbReference>
<dbReference type="Gene3D" id="2.60.40.10">
    <property type="entry name" value="Immunoglobulins"/>
    <property type="match status" value="1"/>
</dbReference>
<gene>
    <name evidence="2" type="ORF">JYK02_31035</name>
</gene>
<feature type="compositionally biased region" description="Polar residues" evidence="1">
    <location>
        <begin position="66"/>
        <end position="80"/>
    </location>
</feature>
<dbReference type="Proteomes" id="UP000664052">
    <property type="component" value="Unassembled WGS sequence"/>
</dbReference>
<name>A0ABS3DKU8_9BACT</name>
<dbReference type="Pfam" id="PF08757">
    <property type="entry name" value="CotH"/>
    <property type="match status" value="1"/>
</dbReference>
<dbReference type="InterPro" id="IPR014867">
    <property type="entry name" value="Spore_coat_CotH_CotH2/3/7"/>
</dbReference>
<accession>A0ABS3DKU8</accession>
<keyword evidence="2" id="KW-0418">Kinase</keyword>
<keyword evidence="3" id="KW-1185">Reference proteome</keyword>